<evidence type="ECO:0000313" key="2">
    <source>
        <dbReference type="EMBL" id="QDP96379.1"/>
    </source>
</evidence>
<evidence type="ECO:0000259" key="1">
    <source>
        <dbReference type="PROSITE" id="PS50987"/>
    </source>
</evidence>
<dbReference type="PANTHER" id="PTHR38600:SF2">
    <property type="entry name" value="SLL0088 PROTEIN"/>
    <property type="match status" value="1"/>
</dbReference>
<dbReference type="KEGG" id="mik:FOE78_11125"/>
<accession>A0A516PYW8</accession>
<dbReference type="InterPro" id="IPR036390">
    <property type="entry name" value="WH_DNA-bd_sf"/>
</dbReference>
<dbReference type="SUPFAM" id="SSF46785">
    <property type="entry name" value="Winged helix' DNA-binding domain"/>
    <property type="match status" value="1"/>
</dbReference>
<feature type="domain" description="HTH arsR-type" evidence="1">
    <location>
        <begin position="1"/>
        <end position="93"/>
    </location>
</feature>
<dbReference type="AlphaFoldDB" id="A0A516PYW8"/>
<dbReference type="RefSeq" id="WP_143986345.1">
    <property type="nucleotide sequence ID" value="NZ_CP041692.1"/>
</dbReference>
<dbReference type="InterPro" id="IPR011991">
    <property type="entry name" value="ArsR-like_HTH"/>
</dbReference>
<keyword evidence="3" id="KW-1185">Reference proteome</keyword>
<organism evidence="2 3">
    <name type="scientific">Microlunatus elymi</name>
    <dbReference type="NCBI Taxonomy" id="2596828"/>
    <lineage>
        <taxon>Bacteria</taxon>
        <taxon>Bacillati</taxon>
        <taxon>Actinomycetota</taxon>
        <taxon>Actinomycetes</taxon>
        <taxon>Propionibacteriales</taxon>
        <taxon>Propionibacteriaceae</taxon>
        <taxon>Microlunatus</taxon>
    </lineage>
</organism>
<protein>
    <submittedName>
        <fullName evidence="2">Winged helix-turn-helix transcriptional regulator</fullName>
    </submittedName>
</protein>
<dbReference type="PANTHER" id="PTHR38600">
    <property type="entry name" value="TRANSCRIPTIONAL REGULATORY PROTEIN"/>
    <property type="match status" value="1"/>
</dbReference>
<gene>
    <name evidence="2" type="ORF">FOE78_11125</name>
</gene>
<dbReference type="InterPro" id="IPR036388">
    <property type="entry name" value="WH-like_DNA-bd_sf"/>
</dbReference>
<dbReference type="Gene3D" id="1.10.10.10">
    <property type="entry name" value="Winged helix-like DNA-binding domain superfamily/Winged helix DNA-binding domain"/>
    <property type="match status" value="1"/>
</dbReference>
<dbReference type="EMBL" id="CP041692">
    <property type="protein sequence ID" value="QDP96379.1"/>
    <property type="molecule type" value="Genomic_DNA"/>
</dbReference>
<dbReference type="InterPro" id="IPR001845">
    <property type="entry name" value="HTH_ArsR_DNA-bd_dom"/>
</dbReference>
<dbReference type="Pfam" id="PF12840">
    <property type="entry name" value="HTH_20"/>
    <property type="match status" value="1"/>
</dbReference>
<dbReference type="OrthoDB" id="9806976at2"/>
<proteinExistence type="predicted"/>
<reference evidence="2 3" key="1">
    <citation type="submission" date="2019-07" db="EMBL/GenBank/DDBJ databases">
        <title>Microlunatus dokdonensis sp. nov. isolated from the rhizospheric soil of the wild plant Elymus tsukushiensis.</title>
        <authorList>
            <person name="Ghim S.-Y."/>
            <person name="Hwang Y.-J."/>
            <person name="Son J.-S."/>
            <person name="Shin J.-H."/>
        </authorList>
    </citation>
    <scope>NUCLEOTIDE SEQUENCE [LARGE SCALE GENOMIC DNA]</scope>
    <source>
        <strain evidence="2 3">KUDC0627</strain>
    </source>
</reference>
<dbReference type="PROSITE" id="PS50987">
    <property type="entry name" value="HTH_ARSR_2"/>
    <property type="match status" value="1"/>
</dbReference>
<evidence type="ECO:0000313" key="3">
    <source>
        <dbReference type="Proteomes" id="UP000319263"/>
    </source>
</evidence>
<dbReference type="SMART" id="SM00418">
    <property type="entry name" value="HTH_ARSR"/>
    <property type="match status" value="1"/>
</dbReference>
<dbReference type="CDD" id="cd00090">
    <property type="entry name" value="HTH_ARSR"/>
    <property type="match status" value="1"/>
</dbReference>
<dbReference type="PRINTS" id="PR00778">
    <property type="entry name" value="HTHARSR"/>
</dbReference>
<sequence>MAKYLRVRREAAALASESRLRMIDRLQRGSASSSELTTAAGVGLPALHKHLEVLREAKLITSSKTGRVVTHRLRPGGLEALSSWIDTRKAFWRSGFATLDAALAADDHAADDHEEQQ</sequence>
<dbReference type="Proteomes" id="UP000319263">
    <property type="component" value="Chromosome"/>
</dbReference>
<name>A0A516PYW8_9ACTN</name>
<dbReference type="GO" id="GO:0003700">
    <property type="term" value="F:DNA-binding transcription factor activity"/>
    <property type="evidence" value="ECO:0007669"/>
    <property type="project" value="InterPro"/>
</dbReference>